<evidence type="ECO:0000256" key="1">
    <source>
        <dbReference type="ARBA" id="ARBA00023122"/>
    </source>
</evidence>
<proteinExistence type="predicted"/>
<dbReference type="KEGG" id="htx:EKK97_19450"/>
<organism evidence="4 5">
    <name type="scientific">Billgrantia tianxiuensis</name>
    <dbReference type="NCBI Taxonomy" id="2497861"/>
    <lineage>
        <taxon>Bacteria</taxon>
        <taxon>Pseudomonadati</taxon>
        <taxon>Pseudomonadota</taxon>
        <taxon>Gammaproteobacteria</taxon>
        <taxon>Oceanospirillales</taxon>
        <taxon>Halomonadaceae</taxon>
        <taxon>Billgrantia</taxon>
    </lineage>
</organism>
<dbReference type="PROSITE" id="PS51371">
    <property type="entry name" value="CBS"/>
    <property type="match status" value="2"/>
</dbReference>
<evidence type="ECO:0000259" key="3">
    <source>
        <dbReference type="PROSITE" id="PS51371"/>
    </source>
</evidence>
<accession>A0A6I6SRJ3</accession>
<dbReference type="Gene3D" id="3.10.580.10">
    <property type="entry name" value="CBS-domain"/>
    <property type="match status" value="1"/>
</dbReference>
<dbReference type="Proteomes" id="UP000464013">
    <property type="component" value="Chromosome"/>
</dbReference>
<dbReference type="InterPro" id="IPR051257">
    <property type="entry name" value="Diverse_CBS-Domain"/>
</dbReference>
<name>A0A6I6SRJ3_9GAMM</name>
<reference evidence="4 5" key="1">
    <citation type="submission" date="2019-01" db="EMBL/GenBank/DDBJ databases">
        <title>Complete genome of a denitifying bacterium Halomons sp. BC-M4-5.</title>
        <authorList>
            <person name="Wang L."/>
            <person name="Shao Z."/>
        </authorList>
    </citation>
    <scope>NUCLEOTIDE SEQUENCE [LARGE SCALE GENOMIC DNA]</scope>
    <source>
        <strain evidence="4 5">BC-M4-5</strain>
    </source>
</reference>
<evidence type="ECO:0000313" key="5">
    <source>
        <dbReference type="Proteomes" id="UP000464013"/>
    </source>
</evidence>
<evidence type="ECO:0000313" key="4">
    <source>
        <dbReference type="EMBL" id="QHC51336.1"/>
    </source>
</evidence>
<feature type="domain" description="CBS" evidence="3">
    <location>
        <begin position="7"/>
        <end position="62"/>
    </location>
</feature>
<dbReference type="AlphaFoldDB" id="A0A6I6SRJ3"/>
<dbReference type="SUPFAM" id="SSF54631">
    <property type="entry name" value="CBS-domain pair"/>
    <property type="match status" value="1"/>
</dbReference>
<dbReference type="InterPro" id="IPR046342">
    <property type="entry name" value="CBS_dom_sf"/>
</dbReference>
<dbReference type="SMART" id="SM00116">
    <property type="entry name" value="CBS"/>
    <property type="match status" value="2"/>
</dbReference>
<keyword evidence="1 2" id="KW-0129">CBS domain</keyword>
<keyword evidence="5" id="KW-1185">Reference proteome</keyword>
<dbReference type="OrthoDB" id="9794094at2"/>
<dbReference type="Pfam" id="PF00571">
    <property type="entry name" value="CBS"/>
    <property type="match status" value="2"/>
</dbReference>
<protein>
    <submittedName>
        <fullName evidence="4">CBS domain-containing protein</fullName>
    </submittedName>
</protein>
<dbReference type="InterPro" id="IPR000644">
    <property type="entry name" value="CBS_dom"/>
</dbReference>
<evidence type="ECO:0000256" key="2">
    <source>
        <dbReference type="PROSITE-ProRule" id="PRU00703"/>
    </source>
</evidence>
<dbReference type="PANTHER" id="PTHR43080:SF2">
    <property type="entry name" value="CBS DOMAIN-CONTAINING PROTEIN"/>
    <property type="match status" value="1"/>
</dbReference>
<feature type="domain" description="CBS" evidence="3">
    <location>
        <begin position="71"/>
        <end position="130"/>
    </location>
</feature>
<dbReference type="PANTHER" id="PTHR43080">
    <property type="entry name" value="CBS DOMAIN-CONTAINING PROTEIN CBSX3, MITOCHONDRIAL"/>
    <property type="match status" value="1"/>
</dbReference>
<sequence length="140" mass="15809">MQVREVMTKRPDYCPADATIRQVAERMRKDNSGFEPLVEGDRIVGTVTDRDLTVRALAEGKSPDDKASSIATSDVLYAFEDQDVKDVLRNMQEQHVQRLVVLNNQNDKSLVGVVTLSDIADRCEDDQMAREIANCSKHYH</sequence>
<dbReference type="EMBL" id="CP035042">
    <property type="protein sequence ID" value="QHC51336.1"/>
    <property type="molecule type" value="Genomic_DNA"/>
</dbReference>
<dbReference type="RefSeq" id="WP_159554474.1">
    <property type="nucleotide sequence ID" value="NZ_CP035042.1"/>
</dbReference>
<gene>
    <name evidence="4" type="ORF">EKK97_19450</name>
</gene>